<evidence type="ECO:0000313" key="2">
    <source>
        <dbReference type="Proteomes" id="UP001627154"/>
    </source>
</evidence>
<proteinExistence type="predicted"/>
<comment type="caution">
    <text evidence="1">The sequence shown here is derived from an EMBL/GenBank/DDBJ whole genome shotgun (WGS) entry which is preliminary data.</text>
</comment>
<dbReference type="AlphaFoldDB" id="A0ABD2X488"/>
<evidence type="ECO:0000313" key="1">
    <source>
        <dbReference type="EMBL" id="KAL3399830.1"/>
    </source>
</evidence>
<name>A0ABD2X488_9HYME</name>
<gene>
    <name evidence="1" type="ORF">TKK_007064</name>
</gene>
<keyword evidence="2" id="KW-1185">Reference proteome</keyword>
<reference evidence="1 2" key="1">
    <citation type="journal article" date="2024" name="bioRxiv">
        <title>A reference genome for Trichogramma kaykai: A tiny desert-dwelling parasitoid wasp with competing sex-ratio distorters.</title>
        <authorList>
            <person name="Culotta J."/>
            <person name="Lindsey A.R."/>
        </authorList>
    </citation>
    <scope>NUCLEOTIDE SEQUENCE [LARGE SCALE GENOMIC DNA]</scope>
    <source>
        <strain evidence="1 2">KSX58</strain>
    </source>
</reference>
<protein>
    <submittedName>
        <fullName evidence="1">Uncharacterized protein</fullName>
    </submittedName>
</protein>
<dbReference type="EMBL" id="JBJJXI010000055">
    <property type="protein sequence ID" value="KAL3399830.1"/>
    <property type="molecule type" value="Genomic_DNA"/>
</dbReference>
<accession>A0ABD2X488</accession>
<sequence length="84" mass="9555">MSDTSTNAGEDYVFNLVNSYKAENLETIPCYAIGSVAIQMQSVDSIEGAVEDYTDIRGEHYVHESQLFDKRERSMLEQENKDDL</sequence>
<organism evidence="1 2">
    <name type="scientific">Trichogramma kaykai</name>
    <dbReference type="NCBI Taxonomy" id="54128"/>
    <lineage>
        <taxon>Eukaryota</taxon>
        <taxon>Metazoa</taxon>
        <taxon>Ecdysozoa</taxon>
        <taxon>Arthropoda</taxon>
        <taxon>Hexapoda</taxon>
        <taxon>Insecta</taxon>
        <taxon>Pterygota</taxon>
        <taxon>Neoptera</taxon>
        <taxon>Endopterygota</taxon>
        <taxon>Hymenoptera</taxon>
        <taxon>Apocrita</taxon>
        <taxon>Proctotrupomorpha</taxon>
        <taxon>Chalcidoidea</taxon>
        <taxon>Trichogrammatidae</taxon>
        <taxon>Trichogramma</taxon>
    </lineage>
</organism>
<dbReference type="Proteomes" id="UP001627154">
    <property type="component" value="Unassembled WGS sequence"/>
</dbReference>